<feature type="domain" description="SAP" evidence="20">
    <location>
        <begin position="238"/>
        <end position="272"/>
    </location>
</feature>
<evidence type="ECO:0000256" key="11">
    <source>
        <dbReference type="ARBA" id="ARBA00022786"/>
    </source>
</evidence>
<dbReference type="EC" id="2.3.2.27" evidence="5 17"/>
<feature type="region of interest" description="Disordered" evidence="18">
    <location>
        <begin position="104"/>
        <end position="181"/>
    </location>
</feature>
<evidence type="ECO:0000256" key="5">
    <source>
        <dbReference type="ARBA" id="ARBA00012483"/>
    </source>
</evidence>
<dbReference type="AlphaFoldDB" id="A0A167G8H4"/>
<dbReference type="GO" id="GO:0008270">
    <property type="term" value="F:zinc ion binding"/>
    <property type="evidence" value="ECO:0007669"/>
    <property type="project" value="UniProtKB-KW"/>
</dbReference>
<dbReference type="GO" id="GO:0097505">
    <property type="term" value="C:Rad6-Rad18 complex"/>
    <property type="evidence" value="ECO:0007669"/>
    <property type="project" value="TreeGrafter"/>
</dbReference>
<evidence type="ECO:0000256" key="8">
    <source>
        <dbReference type="ARBA" id="ARBA00022723"/>
    </source>
</evidence>
<dbReference type="PROSITE" id="PS50089">
    <property type="entry name" value="ZF_RING_2"/>
    <property type="match status" value="1"/>
</dbReference>
<dbReference type="InterPro" id="IPR003034">
    <property type="entry name" value="SAP_dom"/>
</dbReference>
<dbReference type="InterPro" id="IPR001841">
    <property type="entry name" value="Znf_RING"/>
</dbReference>
<dbReference type="GO" id="GO:0005634">
    <property type="term" value="C:nucleus"/>
    <property type="evidence" value="ECO:0007669"/>
    <property type="project" value="UniProtKB-SubCell"/>
</dbReference>
<dbReference type="FunFam" id="3.30.40.10:FF:000172">
    <property type="entry name" value="E3 ubiquitin-protein ligase RAD18"/>
    <property type="match status" value="1"/>
</dbReference>
<comment type="catalytic activity">
    <reaction evidence="1 17">
        <text>S-ubiquitinyl-[E2 ubiquitin-conjugating enzyme]-L-cysteine + [acceptor protein]-L-lysine = [E2 ubiquitin-conjugating enzyme]-L-cysteine + N(6)-ubiquitinyl-[acceptor protein]-L-lysine.</text>
        <dbReference type="EC" id="2.3.2.27"/>
    </reaction>
</comment>
<evidence type="ECO:0000256" key="2">
    <source>
        <dbReference type="ARBA" id="ARBA00004123"/>
    </source>
</evidence>
<dbReference type="Pfam" id="PF13923">
    <property type="entry name" value="zf-C3HC4_2"/>
    <property type="match status" value="1"/>
</dbReference>
<feature type="region of interest" description="Disordered" evidence="18">
    <location>
        <begin position="392"/>
        <end position="449"/>
    </location>
</feature>
<dbReference type="OrthoDB" id="9049620at2759"/>
<keyword evidence="8 17" id="KW-0479">Metal-binding</keyword>
<dbReference type="STRING" id="1081105.A0A167G8H4"/>
<evidence type="ECO:0000256" key="13">
    <source>
        <dbReference type="ARBA" id="ARBA00023125"/>
    </source>
</evidence>
<name>A0A167G8H4_METRR</name>
<evidence type="ECO:0000256" key="7">
    <source>
        <dbReference type="ARBA" id="ARBA00022679"/>
    </source>
</evidence>
<comment type="function">
    <text evidence="17">E3 RING-finger protein, member of the UBC2/RAD6 epistasis group. Associates to the E2 ubiquitin conjugating enzyme UBC2/RAD6 to form the UBC2-RAD18 ubiquitin ligase complex involved in postreplicative repair (PRR) of damaged DNA.</text>
</comment>
<evidence type="ECO:0000256" key="10">
    <source>
        <dbReference type="ARBA" id="ARBA00022771"/>
    </source>
</evidence>
<evidence type="ECO:0000256" key="1">
    <source>
        <dbReference type="ARBA" id="ARBA00000900"/>
    </source>
</evidence>
<dbReference type="GO" id="GO:0006281">
    <property type="term" value="P:DNA repair"/>
    <property type="evidence" value="ECO:0007669"/>
    <property type="project" value="UniProtKB-KW"/>
</dbReference>
<dbReference type="InterPro" id="IPR039577">
    <property type="entry name" value="Rad18"/>
</dbReference>
<dbReference type="Gene3D" id="3.30.40.10">
    <property type="entry name" value="Zinc/RING finger domain, C3HC4 (zinc finger)"/>
    <property type="match status" value="1"/>
</dbReference>
<evidence type="ECO:0000256" key="17">
    <source>
        <dbReference type="RuleBase" id="RU368093"/>
    </source>
</evidence>
<evidence type="ECO:0000256" key="18">
    <source>
        <dbReference type="SAM" id="MobiDB-lite"/>
    </source>
</evidence>
<evidence type="ECO:0000256" key="14">
    <source>
        <dbReference type="ARBA" id="ARBA00023204"/>
    </source>
</evidence>
<comment type="similarity">
    <text evidence="4 17">Belongs to the RAD18 family.</text>
</comment>
<evidence type="ECO:0000259" key="19">
    <source>
        <dbReference type="PROSITE" id="PS50089"/>
    </source>
</evidence>
<dbReference type="SMART" id="SM00184">
    <property type="entry name" value="RING"/>
    <property type="match status" value="1"/>
</dbReference>
<dbReference type="OMA" id="IPNTGPR"/>
<dbReference type="InterPro" id="IPR004580">
    <property type="entry name" value="Rad18_fungi"/>
</dbReference>
<accession>A0A167G8H4</accession>
<evidence type="ECO:0000259" key="20">
    <source>
        <dbReference type="PROSITE" id="PS50800"/>
    </source>
</evidence>
<reference evidence="21 22" key="1">
    <citation type="journal article" date="2016" name="Genome Biol. Evol.">
        <title>Divergent and convergent evolution of fungal pathogenicity.</title>
        <authorList>
            <person name="Shang Y."/>
            <person name="Xiao G."/>
            <person name="Zheng P."/>
            <person name="Cen K."/>
            <person name="Zhan S."/>
            <person name="Wang C."/>
        </authorList>
    </citation>
    <scope>NUCLEOTIDE SEQUENCE [LARGE SCALE GENOMIC DNA]</scope>
    <source>
        <strain evidence="21 22">RCEF 4871</strain>
    </source>
</reference>
<dbReference type="GO" id="GO:0003697">
    <property type="term" value="F:single-stranded DNA binding"/>
    <property type="evidence" value="ECO:0007669"/>
    <property type="project" value="UniProtKB-UniRule"/>
</dbReference>
<feature type="compositionally biased region" description="Polar residues" evidence="18">
    <location>
        <begin position="433"/>
        <end position="449"/>
    </location>
</feature>
<dbReference type="InterPro" id="IPR013083">
    <property type="entry name" value="Znf_RING/FYVE/PHD"/>
</dbReference>
<keyword evidence="22" id="KW-1185">Reference proteome</keyword>
<evidence type="ECO:0000313" key="21">
    <source>
        <dbReference type="EMBL" id="OAA46286.1"/>
    </source>
</evidence>
<dbReference type="PANTHER" id="PTHR14134">
    <property type="entry name" value="E3 UBIQUITIN-PROTEIN LIGASE RAD18"/>
    <property type="match status" value="1"/>
</dbReference>
<comment type="pathway">
    <text evidence="3 17">Protein modification; protein ubiquitination.</text>
</comment>
<dbReference type="PROSITE" id="PS50800">
    <property type="entry name" value="SAP"/>
    <property type="match status" value="1"/>
</dbReference>
<dbReference type="UniPathway" id="UPA00143"/>
<feature type="compositionally biased region" description="Polar residues" evidence="18">
    <location>
        <begin position="132"/>
        <end position="146"/>
    </location>
</feature>
<dbReference type="NCBIfam" id="TIGR00599">
    <property type="entry name" value="rad18"/>
    <property type="match status" value="1"/>
</dbReference>
<comment type="subcellular location">
    <subcellularLocation>
        <location evidence="2 17">Nucleus</location>
    </subcellularLocation>
</comment>
<dbReference type="GO" id="GO:0006513">
    <property type="term" value="P:protein monoubiquitination"/>
    <property type="evidence" value="ECO:0007669"/>
    <property type="project" value="InterPro"/>
</dbReference>
<organism evidence="21 22">
    <name type="scientific">Metarhizium rileyi (strain RCEF 4871)</name>
    <name type="common">Nomuraea rileyi</name>
    <dbReference type="NCBI Taxonomy" id="1649241"/>
    <lineage>
        <taxon>Eukaryota</taxon>
        <taxon>Fungi</taxon>
        <taxon>Dikarya</taxon>
        <taxon>Ascomycota</taxon>
        <taxon>Pezizomycotina</taxon>
        <taxon>Sordariomycetes</taxon>
        <taxon>Hypocreomycetidae</taxon>
        <taxon>Hypocreales</taxon>
        <taxon>Clavicipitaceae</taxon>
        <taxon>Metarhizium</taxon>
    </lineage>
</organism>
<comment type="subunit">
    <text evidence="17">Interacts with E2 UBC2, forming a complex with ubiquitin ligase activity.</text>
</comment>
<keyword evidence="12 17" id="KW-0862">Zinc</keyword>
<evidence type="ECO:0000256" key="12">
    <source>
        <dbReference type="ARBA" id="ARBA00022833"/>
    </source>
</evidence>
<dbReference type="InterPro" id="IPR017907">
    <property type="entry name" value="Znf_RING_CS"/>
</dbReference>
<feature type="domain" description="RING-type" evidence="19">
    <location>
        <begin position="27"/>
        <end position="65"/>
    </location>
</feature>
<gene>
    <name evidence="21" type="ORF">NOR_03039</name>
</gene>
<evidence type="ECO:0000256" key="3">
    <source>
        <dbReference type="ARBA" id="ARBA00004906"/>
    </source>
</evidence>
<keyword evidence="7 17" id="KW-0808">Transferase</keyword>
<protein>
    <recommendedName>
        <fullName evidence="6 17">Postreplication repair E3 ubiquitin-protein ligase RAD18</fullName>
        <ecNumber evidence="5 17">2.3.2.27</ecNumber>
    </recommendedName>
    <alternativeName>
        <fullName evidence="17">RING-type E3 ubiquitin transferase RAD18</fullName>
    </alternativeName>
</protein>
<evidence type="ECO:0000256" key="15">
    <source>
        <dbReference type="ARBA" id="ARBA00023242"/>
    </source>
</evidence>
<evidence type="ECO:0000256" key="6">
    <source>
        <dbReference type="ARBA" id="ARBA00015551"/>
    </source>
</evidence>
<keyword evidence="15 17" id="KW-0539">Nucleus</keyword>
<evidence type="ECO:0000256" key="9">
    <source>
        <dbReference type="ARBA" id="ARBA00022763"/>
    </source>
</evidence>
<evidence type="ECO:0000313" key="22">
    <source>
        <dbReference type="Proteomes" id="UP000243498"/>
    </source>
</evidence>
<proteinExistence type="inferred from homology"/>
<dbReference type="GO" id="GO:0006301">
    <property type="term" value="P:DNA damage tolerance"/>
    <property type="evidence" value="ECO:0007669"/>
    <property type="project" value="InterPro"/>
</dbReference>
<dbReference type="GO" id="GO:0061630">
    <property type="term" value="F:ubiquitin protein ligase activity"/>
    <property type="evidence" value="ECO:0007669"/>
    <property type="project" value="UniProtKB-UniRule"/>
</dbReference>
<keyword evidence="10 16" id="KW-0863">Zinc-finger</keyword>
<dbReference type="Proteomes" id="UP000243498">
    <property type="component" value="Unassembled WGS sequence"/>
</dbReference>
<keyword evidence="9 17" id="KW-0227">DNA damage</keyword>
<keyword evidence="14 17" id="KW-0234">DNA repair</keyword>
<dbReference type="PROSITE" id="PS00518">
    <property type="entry name" value="ZF_RING_1"/>
    <property type="match status" value="1"/>
</dbReference>
<dbReference type="PANTHER" id="PTHR14134:SF2">
    <property type="entry name" value="E3 UBIQUITIN-PROTEIN LIGASE RAD18"/>
    <property type="match status" value="1"/>
</dbReference>
<evidence type="ECO:0000256" key="16">
    <source>
        <dbReference type="PROSITE-ProRule" id="PRU00175"/>
    </source>
</evidence>
<dbReference type="SUPFAM" id="SSF57850">
    <property type="entry name" value="RING/U-box"/>
    <property type="match status" value="1"/>
</dbReference>
<keyword evidence="13 17" id="KW-0238">DNA-binding</keyword>
<evidence type="ECO:0000256" key="4">
    <source>
        <dbReference type="ARBA" id="ARBA00009506"/>
    </source>
</evidence>
<dbReference type="SMART" id="SM00513">
    <property type="entry name" value="SAP"/>
    <property type="match status" value="1"/>
</dbReference>
<comment type="caution">
    <text evidence="21">The sequence shown here is derived from an EMBL/GenBank/DDBJ whole genome shotgun (WGS) entry which is preliminary data.</text>
</comment>
<feature type="region of interest" description="Disordered" evidence="18">
    <location>
        <begin position="345"/>
        <end position="378"/>
    </location>
</feature>
<sequence length="449" mass="49775">MDDVPDSTDWLATPLAGLAAVEVAMRCQVCKDFYKTPMITTCSHTFCSICIRRALSNDGKCPLCRAPEQELKLRSNWSMEESVEAFAKARPAALAAARSKSNTLAPCKRKTEGDMTTDSGVSPNMKRIRTSARLNNYRNKDASQISPARKQGNVDEDDENYSEGDGGSDYSPENADSSVPCPSCQKRMKAWQVFKHLEKCPGPLPDSRTNEFLPAERSRQTWQPRVPVTLERLPALNYSILKEQTLRKKLAELGISNQGPRPILERRHKEWITLWNANCDSVLPKKKYQLLQDLDIWEKTQGHRTTPMAKTNSIGVTIKDKNFDGAAWAAKHELSFKNLITNARRGRLEARGPEEDTSSPTEQRAGNHFPHLTHDSTVNFEGADQVPLGLRSEAKQEDLDIASSKSNPMEEVVRLHASSTPVAMSLADVGTLESESPASNSSETHLGGG</sequence>
<dbReference type="EMBL" id="AZHC01000007">
    <property type="protein sequence ID" value="OAA46286.1"/>
    <property type="molecule type" value="Genomic_DNA"/>
</dbReference>
<keyword evidence="11 17" id="KW-0833">Ubl conjugation pathway</keyword>